<evidence type="ECO:0000313" key="3">
    <source>
        <dbReference type="EMBL" id="CAG8977110.1"/>
    </source>
</evidence>
<dbReference type="InterPro" id="IPR017853">
    <property type="entry name" value="GH"/>
</dbReference>
<dbReference type="PANTHER" id="PTHR36183">
    <property type="entry name" value="BETA-GLUCURONIDASE"/>
    <property type="match status" value="1"/>
</dbReference>
<proteinExistence type="predicted"/>
<keyword evidence="4" id="KW-1185">Reference proteome</keyword>
<accession>A0A9N9LQ20</accession>
<comment type="caution">
    <text evidence="3">The sequence shown here is derived from an EMBL/GenBank/DDBJ whole genome shotgun (WGS) entry which is preliminary data.</text>
</comment>
<feature type="signal peptide" evidence="1">
    <location>
        <begin position="1"/>
        <end position="17"/>
    </location>
</feature>
<organism evidence="3 4">
    <name type="scientific">Hymenoscyphus albidus</name>
    <dbReference type="NCBI Taxonomy" id="595503"/>
    <lineage>
        <taxon>Eukaryota</taxon>
        <taxon>Fungi</taxon>
        <taxon>Dikarya</taxon>
        <taxon>Ascomycota</taxon>
        <taxon>Pezizomycotina</taxon>
        <taxon>Leotiomycetes</taxon>
        <taxon>Helotiales</taxon>
        <taxon>Helotiaceae</taxon>
        <taxon>Hymenoscyphus</taxon>
    </lineage>
</organism>
<dbReference type="Pfam" id="PF16862">
    <property type="entry name" value="Glyco_hydro_79C"/>
    <property type="match status" value="1"/>
</dbReference>
<dbReference type="SUPFAM" id="SSF51445">
    <property type="entry name" value="(Trans)glycosidases"/>
    <property type="match status" value="1"/>
</dbReference>
<dbReference type="AlphaFoldDB" id="A0A9N9LQ20"/>
<reference evidence="3" key="1">
    <citation type="submission" date="2021-07" db="EMBL/GenBank/DDBJ databases">
        <authorList>
            <person name="Durling M."/>
        </authorList>
    </citation>
    <scope>NUCLEOTIDE SEQUENCE</scope>
</reference>
<dbReference type="OrthoDB" id="2831684at2759"/>
<dbReference type="PANTHER" id="PTHR36183:SF2">
    <property type="entry name" value="BETA-GLUCURONIDASE C-TERMINAL DOMAIN-CONTAINING PROTEIN"/>
    <property type="match status" value="1"/>
</dbReference>
<dbReference type="Gene3D" id="3.20.20.80">
    <property type="entry name" value="Glycosidases"/>
    <property type="match status" value="1"/>
</dbReference>
<evidence type="ECO:0000259" key="2">
    <source>
        <dbReference type="Pfam" id="PF16862"/>
    </source>
</evidence>
<dbReference type="EMBL" id="CAJVRM010000206">
    <property type="protein sequence ID" value="CAG8977110.1"/>
    <property type="molecule type" value="Genomic_DNA"/>
</dbReference>
<protein>
    <recommendedName>
        <fullName evidence="2">Beta-glucuronidase C-terminal domain-containing protein</fullName>
    </recommendedName>
</protein>
<sequence length="518" mass="57117">MKPLIFIMGLWTCQVTASVLGLLHLESPNKRGIDKRAVVRTINAKVPKSAPAGRQVIDAAFHSFSIEFSYMLDYAGNNTLKDISGAYPIICAGGTTQNRANFYENQTTALIQKLNPGADQPSSLSVGPAWMQSFQQFPPGTPYIYGLNFYDGDAGTEQAVLQAVAAFDNIGDNLYAFEIGDEVDGFNTGTRRPTTWGIKDYVKQWKEYAATIEKELGRSNNKPLFQAGNFQAPRNLVDASRFTAATAIKEGIASTGMVKTISDHNYMGSNCGDTNTNSLVKNILNHARMTSLMWYHEVLGNYSVSQNIPYVIGETNSISCQGQLGLSDVFAASLWSIDYTLYVATLSISRIYSHNGTPYRYSAWQPIASSTAPAQAKPIFYGSWFIASALSGGNKPVALLVNETRFTAYAIYEASPAKLSAIAVINLEIFNTTMKQEDRPITDFVLPSDVDVSNARVRRLTAPGVEKAIILRGLRSIFQVEARLLGRGRRRSWWVVGGRWRLALGRRCWFLLLILVNS</sequence>
<evidence type="ECO:0000313" key="4">
    <source>
        <dbReference type="Proteomes" id="UP000701801"/>
    </source>
</evidence>
<keyword evidence="1" id="KW-0732">Signal</keyword>
<dbReference type="Proteomes" id="UP000701801">
    <property type="component" value="Unassembled WGS sequence"/>
</dbReference>
<feature type="domain" description="Beta-glucuronidase C-terminal" evidence="2">
    <location>
        <begin position="408"/>
        <end position="468"/>
    </location>
</feature>
<evidence type="ECO:0000256" key="1">
    <source>
        <dbReference type="SAM" id="SignalP"/>
    </source>
</evidence>
<name>A0A9N9LQ20_9HELO</name>
<feature type="chain" id="PRO_5040306480" description="Beta-glucuronidase C-terminal domain-containing protein" evidence="1">
    <location>
        <begin position="18"/>
        <end position="518"/>
    </location>
</feature>
<dbReference type="InterPro" id="IPR052974">
    <property type="entry name" value="GH79_Enzymes"/>
</dbReference>
<gene>
    <name evidence="3" type="ORF">HYALB_00003331</name>
</gene>
<dbReference type="InterPro" id="IPR031728">
    <property type="entry name" value="GlcAase_C"/>
</dbReference>